<reference evidence="1 2" key="1">
    <citation type="journal article" date="2019" name="Int. J. Syst. Evol. Microbiol.">
        <title>The Global Catalogue of Microorganisms (GCM) 10K type strain sequencing project: providing services to taxonomists for standard genome sequencing and annotation.</title>
        <authorList>
            <consortium name="The Broad Institute Genomics Platform"/>
            <consortium name="The Broad Institute Genome Sequencing Center for Infectious Disease"/>
            <person name="Wu L."/>
            <person name="Ma J."/>
        </authorList>
    </citation>
    <scope>NUCLEOTIDE SEQUENCE [LARGE SCALE GENOMIC DNA]</scope>
    <source>
        <strain evidence="1 2">JCM 6486</strain>
    </source>
</reference>
<gene>
    <name evidence="1" type="ORF">GCM10008917_04530</name>
</gene>
<keyword evidence="2" id="KW-1185">Reference proteome</keyword>
<comment type="caution">
    <text evidence="1">The sequence shown here is derived from an EMBL/GenBank/DDBJ whole genome shotgun (WGS) entry which is preliminary data.</text>
</comment>
<dbReference type="RefSeq" id="WP_346041701.1">
    <property type="nucleotide sequence ID" value="NZ_BAAACP010000002.1"/>
</dbReference>
<evidence type="ECO:0000313" key="2">
    <source>
        <dbReference type="Proteomes" id="UP001400965"/>
    </source>
</evidence>
<sequence length="40" mass="4736">MYIFRSKITKKDGTVLYAKDYGKRAFRIWIGPGKEKNKIN</sequence>
<accession>A0ABN1LY39</accession>
<organism evidence="1 2">
    <name type="scientific">Paraclostridium tenue</name>
    <dbReference type="NCBI Taxonomy" id="1737"/>
    <lineage>
        <taxon>Bacteria</taxon>
        <taxon>Bacillati</taxon>
        <taxon>Bacillota</taxon>
        <taxon>Clostridia</taxon>
        <taxon>Peptostreptococcales</taxon>
        <taxon>Peptostreptococcaceae</taxon>
        <taxon>Paraclostridium</taxon>
    </lineage>
</organism>
<protein>
    <recommendedName>
        <fullName evidence="3">AP2-like integrase N-terminal domain-containing protein</fullName>
    </recommendedName>
</protein>
<evidence type="ECO:0008006" key="3">
    <source>
        <dbReference type="Google" id="ProtNLM"/>
    </source>
</evidence>
<proteinExistence type="predicted"/>
<evidence type="ECO:0000313" key="1">
    <source>
        <dbReference type="EMBL" id="GAA0861779.1"/>
    </source>
</evidence>
<dbReference type="Proteomes" id="UP001400965">
    <property type="component" value="Unassembled WGS sequence"/>
</dbReference>
<dbReference type="EMBL" id="BAAACP010000002">
    <property type="protein sequence ID" value="GAA0861779.1"/>
    <property type="molecule type" value="Genomic_DNA"/>
</dbReference>
<name>A0ABN1LY39_9FIRM</name>